<accession>A0A7W9ILG0</accession>
<comment type="caution">
    <text evidence="2">The sequence shown here is derived from an EMBL/GenBank/DDBJ whole genome shotgun (WGS) entry which is preliminary data.</text>
</comment>
<reference evidence="2 3" key="1">
    <citation type="submission" date="2020-08" db="EMBL/GenBank/DDBJ databases">
        <title>Sequencing the genomes of 1000 actinobacteria strains.</title>
        <authorList>
            <person name="Klenk H.-P."/>
        </authorList>
    </citation>
    <scope>NUCLEOTIDE SEQUENCE [LARGE SCALE GENOMIC DNA]</scope>
    <source>
        <strain evidence="2 3">DSM 46887</strain>
    </source>
</reference>
<organism evidence="2 3">
    <name type="scientific">Streptosporangium becharense</name>
    <dbReference type="NCBI Taxonomy" id="1816182"/>
    <lineage>
        <taxon>Bacteria</taxon>
        <taxon>Bacillati</taxon>
        <taxon>Actinomycetota</taxon>
        <taxon>Actinomycetes</taxon>
        <taxon>Streptosporangiales</taxon>
        <taxon>Streptosporangiaceae</taxon>
        <taxon>Streptosporangium</taxon>
    </lineage>
</organism>
<gene>
    <name evidence="2" type="ORF">F4562_005977</name>
</gene>
<dbReference type="AlphaFoldDB" id="A0A7W9ILG0"/>
<protein>
    <submittedName>
        <fullName evidence="2">Uncharacterized protein</fullName>
    </submittedName>
</protein>
<feature type="compositionally biased region" description="Basic residues" evidence="1">
    <location>
        <begin position="33"/>
        <end position="43"/>
    </location>
</feature>
<feature type="region of interest" description="Disordered" evidence="1">
    <location>
        <begin position="20"/>
        <end position="43"/>
    </location>
</feature>
<dbReference type="EMBL" id="JACHMP010000001">
    <property type="protein sequence ID" value="MBB5822915.1"/>
    <property type="molecule type" value="Genomic_DNA"/>
</dbReference>
<evidence type="ECO:0000313" key="2">
    <source>
        <dbReference type="EMBL" id="MBB5822915.1"/>
    </source>
</evidence>
<name>A0A7W9ILG0_9ACTN</name>
<dbReference type="Proteomes" id="UP000540685">
    <property type="component" value="Unassembled WGS sequence"/>
</dbReference>
<keyword evidence="3" id="KW-1185">Reference proteome</keyword>
<sequence>MLDGAYGMSESSYLEAGAIGRQPADHAETGRCLRLRAGGRPRA</sequence>
<evidence type="ECO:0000256" key="1">
    <source>
        <dbReference type="SAM" id="MobiDB-lite"/>
    </source>
</evidence>
<evidence type="ECO:0000313" key="3">
    <source>
        <dbReference type="Proteomes" id="UP000540685"/>
    </source>
</evidence>
<proteinExistence type="predicted"/>